<reference evidence="1 2" key="1">
    <citation type="submission" date="2020-05" db="EMBL/GenBank/DDBJ databases">
        <title>MicrobeNet Type strains.</title>
        <authorList>
            <person name="Nicholson A.C."/>
        </authorList>
    </citation>
    <scope>NUCLEOTIDE SEQUENCE [LARGE SCALE GENOMIC DNA]</scope>
    <source>
        <strain evidence="1 2">CCUG 46604</strain>
    </source>
</reference>
<dbReference type="SUPFAM" id="SSF103196">
    <property type="entry name" value="Roadblock/LC7 domain"/>
    <property type="match status" value="1"/>
</dbReference>
<sequence>MSQIDTFIQQMLIIEGATGAAIVDISSGMALATGGHPGFDLNVAAAGNADVVRAKLRTMRVLDIDDSIEDIMLTLGTAYHLIAVLNQSDTEGPFIYLVLDRSRSNLALARHKVNQIAKLVEV</sequence>
<comment type="caution">
    <text evidence="1">The sequence shown here is derived from an EMBL/GenBank/DDBJ whole genome shotgun (WGS) entry which is preliminary data.</text>
</comment>
<evidence type="ECO:0000313" key="1">
    <source>
        <dbReference type="EMBL" id="NNG79253.1"/>
    </source>
</evidence>
<dbReference type="EMBL" id="JABEMC010000004">
    <property type="protein sequence ID" value="NNG79253.1"/>
    <property type="molecule type" value="Genomic_DNA"/>
</dbReference>
<dbReference type="Proteomes" id="UP000549517">
    <property type="component" value="Unassembled WGS sequence"/>
</dbReference>
<name>A0A849ARF8_9MICO</name>
<accession>A0A849ARF8</accession>
<dbReference type="RefSeq" id="WP_170274213.1">
    <property type="nucleotide sequence ID" value="NZ_BAAAKH010000009.1"/>
</dbReference>
<evidence type="ECO:0008006" key="3">
    <source>
        <dbReference type="Google" id="ProtNLM"/>
    </source>
</evidence>
<evidence type="ECO:0000313" key="2">
    <source>
        <dbReference type="Proteomes" id="UP000549517"/>
    </source>
</evidence>
<dbReference type="AlphaFoldDB" id="A0A849ARF8"/>
<organism evidence="1 2">
    <name type="scientific">Brevibacterium luteolum</name>
    <dbReference type="NCBI Taxonomy" id="199591"/>
    <lineage>
        <taxon>Bacteria</taxon>
        <taxon>Bacillati</taxon>
        <taxon>Actinomycetota</taxon>
        <taxon>Actinomycetes</taxon>
        <taxon>Micrococcales</taxon>
        <taxon>Brevibacteriaceae</taxon>
        <taxon>Brevibacterium</taxon>
    </lineage>
</organism>
<proteinExistence type="predicted"/>
<gene>
    <name evidence="1" type="ORF">HLA91_07675</name>
</gene>
<protein>
    <recommendedName>
        <fullName evidence="3">Roadblock/LC7 domain-containing protein</fullName>
    </recommendedName>
</protein>